<reference evidence="1 2" key="1">
    <citation type="journal article" date="2012" name="Stand. Genomic Sci.">
        <title>Complete genome sequence of Terriglobus saanensis type strain SP1PR4(T), an Acidobacteria from tundra soil.</title>
        <authorList>
            <person name="Rawat S.R."/>
            <person name="Mannisto M.K."/>
            <person name="Starovoytov V."/>
            <person name="Goodwin L."/>
            <person name="Nolan M."/>
            <person name="Hauser L."/>
            <person name="Land M."/>
            <person name="Davenport K.W."/>
            <person name="Woyke T."/>
            <person name="Haggblom M.M."/>
        </authorList>
    </citation>
    <scope>NUCLEOTIDE SEQUENCE</scope>
    <source>
        <strain evidence="2">ATCC BAA-1853 / DSM 23119 / SP1PR4</strain>
    </source>
</reference>
<dbReference type="KEGG" id="tsa:AciPR4_2085"/>
<name>E8V7W5_TERSS</name>
<accession>E8V7W5</accession>
<dbReference type="RefSeq" id="WP_013568622.1">
    <property type="nucleotide sequence ID" value="NC_014963.1"/>
</dbReference>
<dbReference type="Proteomes" id="UP000006844">
    <property type="component" value="Chromosome"/>
</dbReference>
<dbReference type="OrthoDB" id="123059at2"/>
<dbReference type="AlphaFoldDB" id="E8V7W5"/>
<organism evidence="1 2">
    <name type="scientific">Terriglobus saanensis (strain ATCC BAA-1853 / DSM 23119 / SP1PR4)</name>
    <dbReference type="NCBI Taxonomy" id="401053"/>
    <lineage>
        <taxon>Bacteria</taxon>
        <taxon>Pseudomonadati</taxon>
        <taxon>Acidobacteriota</taxon>
        <taxon>Terriglobia</taxon>
        <taxon>Terriglobales</taxon>
        <taxon>Acidobacteriaceae</taxon>
        <taxon>Terriglobus</taxon>
    </lineage>
</organism>
<proteinExistence type="predicted"/>
<protein>
    <submittedName>
        <fullName evidence="1">Uncharacterized protein</fullName>
    </submittedName>
</protein>
<dbReference type="EMBL" id="CP002467">
    <property type="protein sequence ID" value="ADV82889.1"/>
    <property type="molecule type" value="Genomic_DNA"/>
</dbReference>
<dbReference type="eggNOG" id="ENOG5033142">
    <property type="taxonomic scope" value="Bacteria"/>
</dbReference>
<gene>
    <name evidence="1" type="ordered locus">AciPR4_2085</name>
</gene>
<keyword evidence="2" id="KW-1185">Reference proteome</keyword>
<evidence type="ECO:0000313" key="2">
    <source>
        <dbReference type="Proteomes" id="UP000006844"/>
    </source>
</evidence>
<dbReference type="HOGENOM" id="CLU_2806440_0_0_0"/>
<evidence type="ECO:0000313" key="1">
    <source>
        <dbReference type="EMBL" id="ADV82889.1"/>
    </source>
</evidence>
<sequence length="67" mass="6912">MSDLIPKAGAVKVGGLGRAAQKLQAAREKAARVNSGAKPLPGVSVASFKAKDNFASTKKSTFQRKAV</sequence>